<dbReference type="Proteomes" id="UP001150830">
    <property type="component" value="Unassembled WGS sequence"/>
</dbReference>
<dbReference type="RefSeq" id="WP_283175487.1">
    <property type="nucleotide sequence ID" value="NZ_JAPNOA010000059.1"/>
</dbReference>
<dbReference type="InterPro" id="IPR003779">
    <property type="entry name" value="CMD-like"/>
</dbReference>
<dbReference type="Gene3D" id="1.20.1290.10">
    <property type="entry name" value="AhpD-like"/>
    <property type="match status" value="1"/>
</dbReference>
<evidence type="ECO:0000259" key="1">
    <source>
        <dbReference type="Pfam" id="PF02627"/>
    </source>
</evidence>
<sequence length="183" mass="20034">MPRIPYHADVDIAGTDLIQSVRQRRGGRLLHIDRMLMHSLPLMRGWGAFLGAVRNELELAPRYRELAILVVSARNQTAYELHHHLKPFISAGGSHAQFEALQNLEQAVINADLFDPIERAVMNLALDMTNKPTATDDCVQAARAALGSDSQAVELVALIAAYNMVSRVVNSLGIGVETQTAEA</sequence>
<feature type="domain" description="Carboxymuconolactone decarboxylase-like" evidence="1">
    <location>
        <begin position="42"/>
        <end position="97"/>
    </location>
</feature>
<dbReference type="PANTHER" id="PTHR34846">
    <property type="entry name" value="4-CARBOXYMUCONOLACTONE DECARBOXYLASE FAMILY PROTEIN (AFU_ORTHOLOGUE AFUA_6G11590)"/>
    <property type="match status" value="1"/>
</dbReference>
<keyword evidence="3" id="KW-1185">Reference proteome</keyword>
<dbReference type="GO" id="GO:0051920">
    <property type="term" value="F:peroxiredoxin activity"/>
    <property type="evidence" value="ECO:0007669"/>
    <property type="project" value="InterPro"/>
</dbReference>
<reference evidence="2" key="1">
    <citation type="submission" date="2022-11" db="EMBL/GenBank/DDBJ databases">
        <title>Parathalassolutuus dongxingensis gen. nov., sp. nov., a novel member of family Oceanospirillaceae isolated from a coastal shrimp pond in Guangxi, China.</title>
        <authorList>
            <person name="Chen H."/>
        </authorList>
    </citation>
    <scope>NUCLEOTIDE SEQUENCE</scope>
    <source>
        <strain evidence="2">G-43</strain>
    </source>
</reference>
<comment type="caution">
    <text evidence="2">The sequence shown here is derived from an EMBL/GenBank/DDBJ whole genome shotgun (WGS) entry which is preliminary data.</text>
</comment>
<dbReference type="InterPro" id="IPR029032">
    <property type="entry name" value="AhpD-like"/>
</dbReference>
<evidence type="ECO:0000313" key="2">
    <source>
        <dbReference type="EMBL" id="MCY0967285.1"/>
    </source>
</evidence>
<gene>
    <name evidence="2" type="ORF">OUO13_19065</name>
</gene>
<accession>A0A9X3EIE2</accession>
<dbReference type="AlphaFoldDB" id="A0A9X3EIE2"/>
<evidence type="ECO:0000313" key="3">
    <source>
        <dbReference type="Proteomes" id="UP001150830"/>
    </source>
</evidence>
<organism evidence="2 3">
    <name type="scientific">Parathalassolituus penaei</name>
    <dbReference type="NCBI Taxonomy" id="2997323"/>
    <lineage>
        <taxon>Bacteria</taxon>
        <taxon>Pseudomonadati</taxon>
        <taxon>Pseudomonadota</taxon>
        <taxon>Gammaproteobacteria</taxon>
        <taxon>Oceanospirillales</taxon>
        <taxon>Oceanospirillaceae</taxon>
        <taxon>Parathalassolituus</taxon>
    </lineage>
</organism>
<dbReference type="EMBL" id="JAPNOA010000059">
    <property type="protein sequence ID" value="MCY0967285.1"/>
    <property type="molecule type" value="Genomic_DNA"/>
</dbReference>
<proteinExistence type="predicted"/>
<dbReference type="PANTHER" id="PTHR34846:SF11">
    <property type="entry name" value="4-CARBOXYMUCONOLACTONE DECARBOXYLASE FAMILY PROTEIN (AFU_ORTHOLOGUE AFUA_6G11590)"/>
    <property type="match status" value="1"/>
</dbReference>
<name>A0A9X3EIE2_9GAMM</name>
<dbReference type="Pfam" id="PF02627">
    <property type="entry name" value="CMD"/>
    <property type="match status" value="1"/>
</dbReference>
<protein>
    <submittedName>
        <fullName evidence="2">Carboxymuconolactone decarboxylase family protein</fullName>
    </submittedName>
</protein>
<dbReference type="SUPFAM" id="SSF69118">
    <property type="entry name" value="AhpD-like"/>
    <property type="match status" value="1"/>
</dbReference>